<dbReference type="InterPro" id="IPR055178">
    <property type="entry name" value="RsdA/BaiN/AoA(So)-like_dom"/>
</dbReference>
<dbReference type="InterPro" id="IPR023166">
    <property type="entry name" value="BaiN-like_dom_sf"/>
</dbReference>
<dbReference type="OrthoDB" id="9773233at2"/>
<evidence type="ECO:0000256" key="1">
    <source>
        <dbReference type="ARBA" id="ARBA00001974"/>
    </source>
</evidence>
<dbReference type="NCBIfam" id="TIGR00275">
    <property type="entry name" value="aminoacetone oxidase family FAD-binding enzyme"/>
    <property type="match status" value="1"/>
</dbReference>
<feature type="domain" description="RsdA/BaiN/AoA(So)-like insert" evidence="5">
    <location>
        <begin position="191"/>
        <end position="353"/>
    </location>
</feature>
<dbReference type="InterPro" id="IPR036188">
    <property type="entry name" value="FAD/NAD-bd_sf"/>
</dbReference>
<keyword evidence="7" id="KW-1185">Reference proteome</keyword>
<evidence type="ECO:0000259" key="5">
    <source>
        <dbReference type="Pfam" id="PF22780"/>
    </source>
</evidence>
<evidence type="ECO:0000313" key="7">
    <source>
        <dbReference type="Proteomes" id="UP000035337"/>
    </source>
</evidence>
<evidence type="ECO:0000256" key="2">
    <source>
        <dbReference type="ARBA" id="ARBA00022630"/>
    </source>
</evidence>
<evidence type="ECO:0000313" key="6">
    <source>
        <dbReference type="EMBL" id="AKL97784.1"/>
    </source>
</evidence>
<dbReference type="InterPro" id="IPR057661">
    <property type="entry name" value="RsdA/BaiN/AoA(So)_Rossmann"/>
</dbReference>
<dbReference type="Gene3D" id="1.10.8.260">
    <property type="entry name" value="HI0933 insert domain-like"/>
    <property type="match status" value="1"/>
</dbReference>
<dbReference type="PANTHER" id="PTHR42887">
    <property type="entry name" value="OS12G0638800 PROTEIN"/>
    <property type="match status" value="1"/>
</dbReference>
<reference evidence="6 7" key="1">
    <citation type="submission" date="2014-09" db="EMBL/GenBank/DDBJ databases">
        <title>Complete genome sequence of Endomicrobium proavitum.</title>
        <authorList>
            <person name="Zheng H."/>
        </authorList>
    </citation>
    <scope>NUCLEOTIDE SEQUENCE [LARGE SCALE GENOMIC DNA]</scope>
    <source>
        <strain evidence="6 7">Rsa215</strain>
    </source>
</reference>
<accession>A0A0G3WJV6</accession>
<dbReference type="AlphaFoldDB" id="A0A0G3WJV6"/>
<keyword evidence="3" id="KW-0274">FAD</keyword>
<dbReference type="Pfam" id="PF22780">
    <property type="entry name" value="HI0933_like_1st"/>
    <property type="match status" value="1"/>
</dbReference>
<gene>
    <name evidence="6" type="ORF">Epro_0405</name>
</gene>
<dbReference type="EMBL" id="CP009498">
    <property type="protein sequence ID" value="AKL97784.1"/>
    <property type="molecule type" value="Genomic_DNA"/>
</dbReference>
<evidence type="ECO:0000256" key="3">
    <source>
        <dbReference type="ARBA" id="ARBA00022827"/>
    </source>
</evidence>
<dbReference type="Pfam" id="PF03486">
    <property type="entry name" value="HI0933_like"/>
    <property type="match status" value="1"/>
</dbReference>
<dbReference type="PATRIC" id="fig|1408281.3.peg.418"/>
<dbReference type="PRINTS" id="PR00368">
    <property type="entry name" value="FADPNR"/>
</dbReference>
<organism evidence="6 7">
    <name type="scientific">Endomicrobium proavitum</name>
    <dbReference type="NCBI Taxonomy" id="1408281"/>
    <lineage>
        <taxon>Bacteria</taxon>
        <taxon>Pseudomonadati</taxon>
        <taxon>Elusimicrobiota</taxon>
        <taxon>Endomicrobiia</taxon>
        <taxon>Endomicrobiales</taxon>
        <taxon>Endomicrobiaceae</taxon>
        <taxon>Endomicrobium</taxon>
    </lineage>
</organism>
<name>A0A0G3WJV6_9BACT</name>
<sequence>MDEIFDVAVIGAGPAGMIAAFCAGSRGLKTVVLEKKARPCIKLSITGKGRCNLTSNASLQEFVSLFRNGKFLYASFQNFSNTDLLNFFDTLGAPCKLERGGRYFPASDKAADIASALIKSVKNIASIKASFDIVEVQKVNDLFEVSSEKEKVISRNVVVATGGLSYPSTGSDGAGYKIAKKFGHTIYPLTAALVPVILENEFLKELKGLKLKNIEASVVAGAGVLAKEFGEAEFTVYGADGPVILTLSSLIAQELQKKQDIFLSLNLKPALTLQQLNARILRELDKFGQYQLQEMLKELLPKQFIKPFSSYCNLQITKKCSQISKIEREKILNALTDFKFKVKGVRDIKEAIVTRGGVVCDEIEQKTMQSKLVKGLYFCGEVLDIDAPTGGFNLQAAFSTGHLAGESVQ</sequence>
<dbReference type="InterPro" id="IPR004792">
    <property type="entry name" value="BaiN-like"/>
</dbReference>
<dbReference type="KEGG" id="epo:Epro_0405"/>
<dbReference type="PRINTS" id="PR00411">
    <property type="entry name" value="PNDRDTASEI"/>
</dbReference>
<protein>
    <submittedName>
        <fullName evidence="6">Uncharacterized protein</fullName>
    </submittedName>
</protein>
<feature type="domain" description="RsdA/BaiN/AoA(So)-like Rossmann fold-like" evidence="4">
    <location>
        <begin position="6"/>
        <end position="406"/>
    </location>
</feature>
<dbReference type="STRING" id="1408281.Epro_0405"/>
<dbReference type="Gene3D" id="2.40.30.10">
    <property type="entry name" value="Translation factors"/>
    <property type="match status" value="1"/>
</dbReference>
<comment type="cofactor">
    <cofactor evidence="1">
        <name>FAD</name>
        <dbReference type="ChEBI" id="CHEBI:57692"/>
    </cofactor>
</comment>
<dbReference type="RefSeq" id="WP_052570136.1">
    <property type="nucleotide sequence ID" value="NZ_CP009498.1"/>
</dbReference>
<dbReference type="SUPFAM" id="SSF51905">
    <property type="entry name" value="FAD/NAD(P)-binding domain"/>
    <property type="match status" value="1"/>
</dbReference>
<keyword evidence="2" id="KW-0285">Flavoprotein</keyword>
<dbReference type="Gene3D" id="3.50.50.60">
    <property type="entry name" value="FAD/NAD(P)-binding domain"/>
    <property type="match status" value="1"/>
</dbReference>
<proteinExistence type="predicted"/>
<dbReference type="SUPFAM" id="SSF160996">
    <property type="entry name" value="HI0933 insert domain-like"/>
    <property type="match status" value="1"/>
</dbReference>
<dbReference type="PANTHER" id="PTHR42887:SF2">
    <property type="entry name" value="OS12G0638800 PROTEIN"/>
    <property type="match status" value="1"/>
</dbReference>
<dbReference type="Proteomes" id="UP000035337">
    <property type="component" value="Chromosome"/>
</dbReference>
<evidence type="ECO:0000259" key="4">
    <source>
        <dbReference type="Pfam" id="PF03486"/>
    </source>
</evidence>